<comment type="caution">
    <text evidence="1">The sequence shown here is derived from an EMBL/GenBank/DDBJ whole genome shotgun (WGS) entry which is preliminary data.</text>
</comment>
<sequence length="101" mass="10800">MQLHIASAEGDLEGVRIMVEEGGAKVDLADRWGHTGLSEARRVAAHQVEDYLQPLMQLAGKGAIRCVQHPQAPTFAQLQLIAPAKLLAAGVHPKYLAAARA</sequence>
<dbReference type="EMBL" id="BLLF01001513">
    <property type="protein sequence ID" value="GFH19733.1"/>
    <property type="molecule type" value="Genomic_DNA"/>
</dbReference>
<evidence type="ECO:0000313" key="2">
    <source>
        <dbReference type="Proteomes" id="UP000485058"/>
    </source>
</evidence>
<dbReference type="Gene3D" id="1.25.40.20">
    <property type="entry name" value="Ankyrin repeat-containing domain"/>
    <property type="match status" value="1"/>
</dbReference>
<accession>A0A699ZAU4</accession>
<dbReference type="SUPFAM" id="SSF48403">
    <property type="entry name" value="Ankyrin repeat"/>
    <property type="match status" value="1"/>
</dbReference>
<keyword evidence="2" id="KW-1185">Reference proteome</keyword>
<dbReference type="Proteomes" id="UP000485058">
    <property type="component" value="Unassembled WGS sequence"/>
</dbReference>
<proteinExistence type="predicted"/>
<evidence type="ECO:0000313" key="1">
    <source>
        <dbReference type="EMBL" id="GFH19733.1"/>
    </source>
</evidence>
<reference evidence="1 2" key="1">
    <citation type="submission" date="2020-02" db="EMBL/GenBank/DDBJ databases">
        <title>Draft genome sequence of Haematococcus lacustris strain NIES-144.</title>
        <authorList>
            <person name="Morimoto D."/>
            <person name="Nakagawa S."/>
            <person name="Yoshida T."/>
            <person name="Sawayama S."/>
        </authorList>
    </citation>
    <scope>NUCLEOTIDE SEQUENCE [LARGE SCALE GENOMIC DNA]</scope>
    <source>
        <strain evidence="1 2">NIES-144</strain>
    </source>
</reference>
<protein>
    <submittedName>
        <fullName evidence="1">Uncharacterized protein</fullName>
    </submittedName>
</protein>
<gene>
    <name evidence="1" type="ORF">HaLaN_16735</name>
</gene>
<dbReference type="InterPro" id="IPR036770">
    <property type="entry name" value="Ankyrin_rpt-contain_sf"/>
</dbReference>
<name>A0A699ZAU4_HAELA</name>
<dbReference type="AlphaFoldDB" id="A0A699ZAU4"/>
<organism evidence="1 2">
    <name type="scientific">Haematococcus lacustris</name>
    <name type="common">Green alga</name>
    <name type="synonym">Haematococcus pluvialis</name>
    <dbReference type="NCBI Taxonomy" id="44745"/>
    <lineage>
        <taxon>Eukaryota</taxon>
        <taxon>Viridiplantae</taxon>
        <taxon>Chlorophyta</taxon>
        <taxon>core chlorophytes</taxon>
        <taxon>Chlorophyceae</taxon>
        <taxon>CS clade</taxon>
        <taxon>Chlamydomonadales</taxon>
        <taxon>Haematococcaceae</taxon>
        <taxon>Haematococcus</taxon>
    </lineage>
</organism>